<keyword evidence="5 7" id="KW-0862">Zinc</keyword>
<dbReference type="InterPro" id="IPR029035">
    <property type="entry name" value="DHS-like_NAD/FAD-binding_dom"/>
</dbReference>
<evidence type="ECO:0000256" key="3">
    <source>
        <dbReference type="ARBA" id="ARBA00022679"/>
    </source>
</evidence>
<feature type="region of interest" description="Disordered" evidence="8">
    <location>
        <begin position="298"/>
        <end position="334"/>
    </location>
</feature>
<feature type="compositionally biased region" description="Acidic residues" evidence="8">
    <location>
        <begin position="312"/>
        <end position="326"/>
    </location>
</feature>
<comment type="caution">
    <text evidence="10">The sequence shown here is derived from an EMBL/GenBank/DDBJ whole genome shotgun (WGS) entry which is preliminary data.</text>
</comment>
<feature type="binding site" evidence="7">
    <location>
        <position position="171"/>
    </location>
    <ligand>
        <name>Zn(2+)</name>
        <dbReference type="ChEBI" id="CHEBI:29105"/>
    </ligand>
</feature>
<dbReference type="Gene3D" id="3.30.1600.10">
    <property type="entry name" value="SIR2/SIRT2 'Small Domain"/>
    <property type="match status" value="1"/>
</dbReference>
<keyword evidence="6" id="KW-0520">NAD</keyword>
<dbReference type="GO" id="GO:0046872">
    <property type="term" value="F:metal ion binding"/>
    <property type="evidence" value="ECO:0007669"/>
    <property type="project" value="UniProtKB-KW"/>
</dbReference>
<organism evidence="10 11">
    <name type="scientific">Linnemannia gamsii</name>
    <dbReference type="NCBI Taxonomy" id="64522"/>
    <lineage>
        <taxon>Eukaryota</taxon>
        <taxon>Fungi</taxon>
        <taxon>Fungi incertae sedis</taxon>
        <taxon>Mucoromycota</taxon>
        <taxon>Mortierellomycotina</taxon>
        <taxon>Mortierellomycetes</taxon>
        <taxon>Mortierellales</taxon>
        <taxon>Mortierellaceae</taxon>
        <taxon>Linnemannia</taxon>
    </lineage>
</organism>
<reference evidence="10" key="1">
    <citation type="journal article" date="2020" name="Fungal Divers.">
        <title>Resolving the Mortierellaceae phylogeny through synthesis of multi-gene phylogenetics and phylogenomics.</title>
        <authorList>
            <person name="Vandepol N."/>
            <person name="Liber J."/>
            <person name="Desiro A."/>
            <person name="Na H."/>
            <person name="Kennedy M."/>
            <person name="Barry K."/>
            <person name="Grigoriev I.V."/>
            <person name="Miller A.N."/>
            <person name="O'Donnell K."/>
            <person name="Stajich J.E."/>
            <person name="Bonito G."/>
        </authorList>
    </citation>
    <scope>NUCLEOTIDE SEQUENCE</scope>
    <source>
        <strain evidence="10">NVP60</strain>
    </source>
</reference>
<feature type="compositionally biased region" description="Polar residues" evidence="8">
    <location>
        <begin position="571"/>
        <end position="583"/>
    </location>
</feature>
<comment type="similarity">
    <text evidence="2">Belongs to the sirtuin family. Class I subfamily.</text>
</comment>
<evidence type="ECO:0000259" key="9">
    <source>
        <dbReference type="PROSITE" id="PS50305"/>
    </source>
</evidence>
<dbReference type="Gene3D" id="3.40.50.1220">
    <property type="entry name" value="TPP-binding domain"/>
    <property type="match status" value="1"/>
</dbReference>
<evidence type="ECO:0000256" key="5">
    <source>
        <dbReference type="ARBA" id="ARBA00022833"/>
    </source>
</evidence>
<feature type="domain" description="Deacetylase sirtuin-type" evidence="9">
    <location>
        <begin position="28"/>
        <end position="282"/>
    </location>
</feature>
<evidence type="ECO:0000256" key="1">
    <source>
        <dbReference type="ARBA" id="ARBA00001947"/>
    </source>
</evidence>
<dbReference type="SUPFAM" id="SSF52467">
    <property type="entry name" value="DHS-like NAD/FAD-binding domain"/>
    <property type="match status" value="1"/>
</dbReference>
<evidence type="ECO:0000256" key="2">
    <source>
        <dbReference type="ARBA" id="ARBA00006924"/>
    </source>
</evidence>
<comment type="cofactor">
    <cofactor evidence="1">
        <name>Zn(2+)</name>
        <dbReference type="ChEBI" id="CHEBI:29105"/>
    </cofactor>
</comment>
<evidence type="ECO:0000256" key="8">
    <source>
        <dbReference type="SAM" id="MobiDB-lite"/>
    </source>
</evidence>
<evidence type="ECO:0000313" key="11">
    <source>
        <dbReference type="Proteomes" id="UP000823405"/>
    </source>
</evidence>
<dbReference type="InterPro" id="IPR026590">
    <property type="entry name" value="Ssirtuin_cat_dom"/>
</dbReference>
<dbReference type="OrthoDB" id="420264at2759"/>
<gene>
    <name evidence="10" type="primary">SIRT2</name>
    <name evidence="10" type="ORF">BGZ97_005994</name>
</gene>
<accession>A0A9P6RGD2</accession>
<dbReference type="InterPro" id="IPR026591">
    <property type="entry name" value="Sirtuin_cat_small_dom_sf"/>
</dbReference>
<evidence type="ECO:0000256" key="6">
    <source>
        <dbReference type="ARBA" id="ARBA00023027"/>
    </source>
</evidence>
<dbReference type="GO" id="GO:0070403">
    <property type="term" value="F:NAD+ binding"/>
    <property type="evidence" value="ECO:0007669"/>
    <property type="project" value="InterPro"/>
</dbReference>
<feature type="compositionally biased region" description="Basic and acidic residues" evidence="8">
    <location>
        <begin position="11"/>
        <end position="24"/>
    </location>
</feature>
<dbReference type="GO" id="GO:0005634">
    <property type="term" value="C:nucleus"/>
    <property type="evidence" value="ECO:0007669"/>
    <property type="project" value="TreeGrafter"/>
</dbReference>
<feature type="region of interest" description="Disordered" evidence="8">
    <location>
        <begin position="1"/>
        <end position="24"/>
    </location>
</feature>
<feature type="compositionally biased region" description="Low complexity" evidence="8">
    <location>
        <begin position="554"/>
        <end position="570"/>
    </location>
</feature>
<feature type="region of interest" description="Disordered" evidence="8">
    <location>
        <begin position="640"/>
        <end position="682"/>
    </location>
</feature>
<evidence type="ECO:0000256" key="7">
    <source>
        <dbReference type="PROSITE-ProRule" id="PRU00236"/>
    </source>
</evidence>
<feature type="binding site" evidence="7">
    <location>
        <position position="150"/>
    </location>
    <ligand>
        <name>Zn(2+)</name>
        <dbReference type="ChEBI" id="CHEBI:29105"/>
    </ligand>
</feature>
<feature type="region of interest" description="Disordered" evidence="8">
    <location>
        <begin position="350"/>
        <end position="448"/>
    </location>
</feature>
<dbReference type="Proteomes" id="UP000823405">
    <property type="component" value="Unassembled WGS sequence"/>
</dbReference>
<dbReference type="InterPro" id="IPR003000">
    <property type="entry name" value="Sirtuin"/>
</dbReference>
<feature type="region of interest" description="Disordered" evidence="8">
    <location>
        <begin position="554"/>
        <end position="583"/>
    </location>
</feature>
<protein>
    <submittedName>
        <fullName evidence="10">NAD-dependent protein deacetylase sirtuin-2</fullName>
    </submittedName>
</protein>
<keyword evidence="4 7" id="KW-0479">Metal-binding</keyword>
<dbReference type="Pfam" id="PF02146">
    <property type="entry name" value="SIR2"/>
    <property type="match status" value="1"/>
</dbReference>
<feature type="compositionally biased region" description="Basic and acidic residues" evidence="8">
    <location>
        <begin position="298"/>
        <end position="311"/>
    </location>
</feature>
<keyword evidence="11" id="KW-1185">Reference proteome</keyword>
<proteinExistence type="inferred from homology"/>
<dbReference type="AlphaFoldDB" id="A0A9P6RGD2"/>
<dbReference type="EMBL" id="JAAAIN010000267">
    <property type="protein sequence ID" value="KAG0317042.1"/>
    <property type="molecule type" value="Genomic_DNA"/>
</dbReference>
<dbReference type="InterPro" id="IPR050134">
    <property type="entry name" value="NAD-dep_sirtuin_deacylases"/>
</dbReference>
<feature type="active site" description="Proton acceptor" evidence="7">
    <location>
        <position position="139"/>
    </location>
</feature>
<dbReference type="PANTHER" id="PTHR11085">
    <property type="entry name" value="NAD-DEPENDENT PROTEIN DEACYLASE SIRTUIN-5, MITOCHONDRIAL-RELATED"/>
    <property type="match status" value="1"/>
</dbReference>
<name>A0A9P6RGD2_9FUNG</name>
<dbReference type="GO" id="GO:0017136">
    <property type="term" value="F:histone deacetylase activity, NAD-dependent"/>
    <property type="evidence" value="ECO:0007669"/>
    <property type="project" value="TreeGrafter"/>
</dbReference>
<evidence type="ECO:0000256" key="4">
    <source>
        <dbReference type="ARBA" id="ARBA00022723"/>
    </source>
</evidence>
<sequence length="682" mass="74214">MTPTTSTVRIPIKDRPLKPKPEPEPRIQILKDQSIGAIADHILQGKAKKIIVMTGAGISTAAGIKDFRSPGTGLYDDLEKYNLPFPEAVFDLAFFKPTLTHYLLPLLAKKKLLLRSYTQNIDSLERLAGLDEDLLVEAHGSFATAKCIQCDMVTDSAWVKHHIMASEIPYCKRCSGLVKPSITFFGESLPRRFSTQIEKDFQECDMLIVLGTSLKVEPFNKLIAQVSPKCPRLLINREKAGQELHSGFDFEDKWKYTIQRDALFLGNCDEGVRALADLCGWETELQAMYDEGHAKLKLAEDQEKTDTKAEKEPDEDDDADKDDQDFSDGLSVLSASSDSLDDITHQFQRSTLLSQPDDPLTESEHDSKTGSNDSCAKESIGKTLDDVTDETRNTTASTELTIDGLSTTRQNPREGSNAATTSKQAGLDSEAANVHSVKATETLSSDTTTTIDLSETIKAAAASTSKDGPVISNGLEAAAVKAEKANDIFSAESTKKFEESAADASLVTQLPIVSEVSEVPVTEGIEDMQPSIRTTSSSSSCGADEPYILSPMASFQESSSSDSLETRQTSTSTPPYTPLITSTDGSDVSRSLYAFVPMTATFTTNETSVDRDMCVKHAFGGHGNIQDGASGLVQMMRRKRRMESENLAAAAGATTTSPKREMKSLRGPGTAPPRVTKRRRVD</sequence>
<dbReference type="PROSITE" id="PS50305">
    <property type="entry name" value="SIRTUIN"/>
    <property type="match status" value="1"/>
</dbReference>
<keyword evidence="3" id="KW-0808">Transferase</keyword>
<evidence type="ECO:0000313" key="10">
    <source>
        <dbReference type="EMBL" id="KAG0317042.1"/>
    </source>
</evidence>
<feature type="compositionally biased region" description="Basic and acidic residues" evidence="8">
    <location>
        <begin position="375"/>
        <end position="392"/>
    </location>
</feature>
<dbReference type="PANTHER" id="PTHR11085:SF6">
    <property type="entry name" value="NAD-DEPENDENT PROTEIN DEACETYLASE SIRTUIN-2"/>
    <property type="match status" value="1"/>
</dbReference>
<feature type="compositionally biased region" description="Polar residues" evidence="8">
    <location>
        <begin position="393"/>
        <end position="424"/>
    </location>
</feature>
<feature type="binding site" evidence="7">
    <location>
        <position position="174"/>
    </location>
    <ligand>
        <name>Zn(2+)</name>
        <dbReference type="ChEBI" id="CHEBI:29105"/>
    </ligand>
</feature>
<feature type="binding site" evidence="7">
    <location>
        <position position="147"/>
    </location>
    <ligand>
        <name>Zn(2+)</name>
        <dbReference type="ChEBI" id="CHEBI:29105"/>
    </ligand>
</feature>